<sequence>MADPVGLVSEGFCQHSAVWVLQWLAMGSSFTPNIHVMLKEDVVRMKAAMDLLLGDHNEHKDILVEKARKAWHNNINNA</sequence>
<evidence type="ECO:0000313" key="2">
    <source>
        <dbReference type="EMBL" id="PNX99829.1"/>
    </source>
</evidence>
<organism evidence="2 3">
    <name type="scientific">Trifolium pratense</name>
    <name type="common">Red clover</name>
    <dbReference type="NCBI Taxonomy" id="57577"/>
    <lineage>
        <taxon>Eukaryota</taxon>
        <taxon>Viridiplantae</taxon>
        <taxon>Streptophyta</taxon>
        <taxon>Embryophyta</taxon>
        <taxon>Tracheophyta</taxon>
        <taxon>Spermatophyta</taxon>
        <taxon>Magnoliopsida</taxon>
        <taxon>eudicotyledons</taxon>
        <taxon>Gunneridae</taxon>
        <taxon>Pentapetalae</taxon>
        <taxon>rosids</taxon>
        <taxon>fabids</taxon>
        <taxon>Fabales</taxon>
        <taxon>Fabaceae</taxon>
        <taxon>Papilionoideae</taxon>
        <taxon>50 kb inversion clade</taxon>
        <taxon>NPAAA clade</taxon>
        <taxon>Hologalegina</taxon>
        <taxon>IRL clade</taxon>
        <taxon>Trifolieae</taxon>
        <taxon>Trifolium</taxon>
    </lineage>
</organism>
<accession>A0A2K3NA03</accession>
<proteinExistence type="predicted"/>
<evidence type="ECO:0000313" key="3">
    <source>
        <dbReference type="Proteomes" id="UP000236291"/>
    </source>
</evidence>
<dbReference type="OrthoDB" id="1427929at2759"/>
<comment type="caution">
    <text evidence="2">The sequence shown here is derived from an EMBL/GenBank/DDBJ whole genome shotgun (WGS) entry which is preliminary data.</text>
</comment>
<protein>
    <submittedName>
        <fullName evidence="2">Uncharacterized protein</fullName>
    </submittedName>
</protein>
<dbReference type="ExpressionAtlas" id="A0A2K3NA03">
    <property type="expression patterns" value="baseline"/>
</dbReference>
<gene>
    <name evidence="2" type="ORF">L195_g023099</name>
    <name evidence="1" type="ORF">L195_g033813</name>
</gene>
<dbReference type="AlphaFoldDB" id="A0A2K3NA03"/>
<dbReference type="Proteomes" id="UP000236291">
    <property type="component" value="Unassembled WGS sequence"/>
</dbReference>
<evidence type="ECO:0000313" key="1">
    <source>
        <dbReference type="EMBL" id="PNX77842.1"/>
    </source>
</evidence>
<dbReference type="EMBL" id="ASHM01018209">
    <property type="protein sequence ID" value="PNX99829.1"/>
    <property type="molecule type" value="Genomic_DNA"/>
</dbReference>
<name>A0A2K3NA03_TRIPR</name>
<dbReference type="EMBL" id="ASHM01033030">
    <property type="protein sequence ID" value="PNX77842.1"/>
    <property type="molecule type" value="Genomic_DNA"/>
</dbReference>
<reference evidence="2 3" key="1">
    <citation type="journal article" date="2014" name="Am. J. Bot.">
        <title>Genome assembly and annotation for red clover (Trifolium pratense; Fabaceae).</title>
        <authorList>
            <person name="Istvanek J."/>
            <person name="Jaros M."/>
            <person name="Krenek A."/>
            <person name="Repkova J."/>
        </authorList>
    </citation>
    <scope>NUCLEOTIDE SEQUENCE [LARGE SCALE GENOMIC DNA]</scope>
    <source>
        <strain evidence="3">cv. Tatra</strain>
        <tissue evidence="2">Young leaves</tissue>
    </source>
</reference>
<reference evidence="2 3" key="2">
    <citation type="journal article" date="2017" name="Front. Plant Sci.">
        <title>Gene Classification and Mining of Molecular Markers Useful in Red Clover (Trifolium pratense) Breeding.</title>
        <authorList>
            <person name="Istvanek J."/>
            <person name="Dluhosova J."/>
            <person name="Dluhos P."/>
            <person name="Patkova L."/>
            <person name="Nedelnik J."/>
            <person name="Repkova J."/>
        </authorList>
    </citation>
    <scope>NUCLEOTIDE SEQUENCE [LARGE SCALE GENOMIC DNA]</scope>
    <source>
        <strain evidence="3">cv. Tatra</strain>
        <tissue evidence="2">Young leaves</tissue>
    </source>
</reference>